<dbReference type="eggNOG" id="ENOG5032YS5">
    <property type="taxonomic scope" value="Bacteria"/>
</dbReference>
<organism evidence="2 3">
    <name type="scientific">Roseivivax isoporae LMG 25204</name>
    <dbReference type="NCBI Taxonomy" id="1449351"/>
    <lineage>
        <taxon>Bacteria</taxon>
        <taxon>Pseudomonadati</taxon>
        <taxon>Pseudomonadota</taxon>
        <taxon>Alphaproteobacteria</taxon>
        <taxon>Rhodobacterales</taxon>
        <taxon>Roseobacteraceae</taxon>
        <taxon>Roseivivax</taxon>
    </lineage>
</organism>
<sequence length="121" mass="12622">MNGTFLAAAALAAPLSLAAGIAAADFAPVTDRGDFVDLVVGKTLTRPLVSLSVTEDGAISGTGAGWDVTGQWTWQDGYFCRDLNWGGDDLGYNCQLVTADGDRVRFTSDRGSGQSAGFRLD</sequence>
<dbReference type="PATRIC" id="fig|1449351.3.peg.2525"/>
<dbReference type="STRING" id="1449351.RISW2_06130"/>
<evidence type="ECO:0000313" key="2">
    <source>
        <dbReference type="EMBL" id="ETX28467.1"/>
    </source>
</evidence>
<gene>
    <name evidence="2" type="ORF">RISW2_06130</name>
</gene>
<dbReference type="Proteomes" id="UP000023430">
    <property type="component" value="Unassembled WGS sequence"/>
</dbReference>
<evidence type="ECO:0000256" key="1">
    <source>
        <dbReference type="SAM" id="SignalP"/>
    </source>
</evidence>
<protein>
    <submittedName>
        <fullName evidence="2">Dihydrodipicolinate reductase</fullName>
    </submittedName>
</protein>
<comment type="caution">
    <text evidence="2">The sequence shown here is derived from an EMBL/GenBank/DDBJ whole genome shotgun (WGS) entry which is preliminary data.</text>
</comment>
<keyword evidence="1" id="KW-0732">Signal</keyword>
<feature type="signal peptide" evidence="1">
    <location>
        <begin position="1"/>
        <end position="18"/>
    </location>
</feature>
<feature type="chain" id="PRO_5004978571" evidence="1">
    <location>
        <begin position="19"/>
        <end position="121"/>
    </location>
</feature>
<evidence type="ECO:0000313" key="3">
    <source>
        <dbReference type="Proteomes" id="UP000023430"/>
    </source>
</evidence>
<dbReference type="AlphaFoldDB" id="X7F6D4"/>
<keyword evidence="3" id="KW-1185">Reference proteome</keyword>
<dbReference type="EMBL" id="JAME01000018">
    <property type="protein sequence ID" value="ETX28467.1"/>
    <property type="molecule type" value="Genomic_DNA"/>
</dbReference>
<accession>X7F6D4</accession>
<proteinExistence type="predicted"/>
<dbReference type="RefSeq" id="WP_043771652.1">
    <property type="nucleotide sequence ID" value="NZ_JAME01000018.1"/>
</dbReference>
<name>X7F6D4_9RHOB</name>
<reference evidence="2 3" key="1">
    <citation type="submission" date="2014-01" db="EMBL/GenBank/DDBJ databases">
        <title>Roseivivax isoporae LMG 25204 Genome Sequencing.</title>
        <authorList>
            <person name="Lai Q."/>
            <person name="Li G."/>
            <person name="Shao Z."/>
        </authorList>
    </citation>
    <scope>NUCLEOTIDE SEQUENCE [LARGE SCALE GENOMIC DNA]</scope>
    <source>
        <strain evidence="2 3">LMG 25204</strain>
    </source>
</reference>